<comment type="pathway">
    <text evidence="2">Protein modification; protein glycosylation.</text>
</comment>
<dbReference type="Pfam" id="PF01532">
    <property type="entry name" value="Glyco_hydro_47"/>
    <property type="match status" value="2"/>
</dbReference>
<proteinExistence type="inferred from homology"/>
<evidence type="ECO:0000256" key="11">
    <source>
        <dbReference type="SAM" id="Phobius"/>
    </source>
</evidence>
<dbReference type="SUPFAM" id="SSF48225">
    <property type="entry name" value="Seven-hairpin glycosidases"/>
    <property type="match status" value="1"/>
</dbReference>
<keyword evidence="11" id="KW-0472">Membrane</keyword>
<gene>
    <name evidence="12" type="ORF">PIB30_045915</name>
</gene>
<keyword evidence="11" id="KW-1133">Transmembrane helix</keyword>
<dbReference type="EC" id="3.2.1.-" evidence="10"/>
<protein>
    <recommendedName>
        <fullName evidence="10">alpha-1,2-Mannosidase</fullName>
        <ecNumber evidence="10">3.2.1.-</ecNumber>
    </recommendedName>
</protein>
<name>A0ABU6WG16_9FABA</name>
<evidence type="ECO:0000256" key="2">
    <source>
        <dbReference type="ARBA" id="ARBA00004922"/>
    </source>
</evidence>
<comment type="caution">
    <text evidence="12">The sequence shown here is derived from an EMBL/GenBank/DDBJ whole genome shotgun (WGS) entry which is preliminary data.</text>
</comment>
<evidence type="ECO:0000256" key="10">
    <source>
        <dbReference type="RuleBase" id="RU361193"/>
    </source>
</evidence>
<dbReference type="InterPro" id="IPR001382">
    <property type="entry name" value="Glyco_hydro_47"/>
</dbReference>
<dbReference type="InterPro" id="IPR012341">
    <property type="entry name" value="6hp_glycosidase-like_sf"/>
</dbReference>
<evidence type="ECO:0000256" key="8">
    <source>
        <dbReference type="ARBA" id="ARBA00047669"/>
    </source>
</evidence>
<dbReference type="EMBL" id="JASCZI010181526">
    <property type="protein sequence ID" value="MED6184281.1"/>
    <property type="molecule type" value="Genomic_DNA"/>
</dbReference>
<feature type="transmembrane region" description="Helical" evidence="11">
    <location>
        <begin position="41"/>
        <end position="63"/>
    </location>
</feature>
<evidence type="ECO:0000256" key="1">
    <source>
        <dbReference type="ARBA" id="ARBA00001913"/>
    </source>
</evidence>
<evidence type="ECO:0000256" key="6">
    <source>
        <dbReference type="ARBA" id="ARBA00022837"/>
    </source>
</evidence>
<keyword evidence="7" id="KW-1015">Disulfide bond</keyword>
<keyword evidence="4" id="KW-0479">Metal-binding</keyword>
<reference evidence="12 13" key="1">
    <citation type="journal article" date="2023" name="Plants (Basel)">
        <title>Bridging the Gap: Combining Genomics and Transcriptomics Approaches to Understand Stylosanthes scabra, an Orphan Legume from the Brazilian Caatinga.</title>
        <authorList>
            <person name="Ferreira-Neto J.R.C."/>
            <person name="da Silva M.D."/>
            <person name="Binneck E."/>
            <person name="de Melo N.F."/>
            <person name="da Silva R.H."/>
            <person name="de Melo A.L.T.M."/>
            <person name="Pandolfi V."/>
            <person name="Bustamante F.O."/>
            <person name="Brasileiro-Vidal A.C."/>
            <person name="Benko-Iseppon A.M."/>
        </authorList>
    </citation>
    <scope>NUCLEOTIDE SEQUENCE [LARGE SCALE GENOMIC DNA]</scope>
    <source>
        <tissue evidence="12">Leaves</tissue>
    </source>
</reference>
<dbReference type="Proteomes" id="UP001341840">
    <property type="component" value="Unassembled WGS sequence"/>
</dbReference>
<dbReference type="InterPro" id="IPR050749">
    <property type="entry name" value="Glycosyl_Hydrolase_47"/>
</dbReference>
<comment type="catalytic activity">
    <reaction evidence="8">
        <text>N(4)-(alpha-D-Man-(1-&gt;2)-alpha-D-Man-(1-&gt;2)-alpha-D-Man-(1-&gt;3)-[alpha-D-Man-(1-&gt;3)-[alpha-D-Man-(1-&gt;2)-alpha-D-Man-(1-&gt;6)]-alpha-D-Man-(1-&gt;6)]-beta-D-Man-(1-&gt;4)-beta-D-GlcNAc-(1-&gt;4)-beta-D-GlcNAc)-L-asparaginyl-[protein] (N-glucan mannose isomer 8A1,2,3B1,3) + 3 H2O = N(4)-(alpha-D-Man-(1-&gt;3)-[alpha-D-Man-(1-&gt;3)-[alpha-D-Man-(1-&gt;6)]-alpha-D-Man-(1-&gt;6)]-beta-D-Man-(1-&gt;4)-beta-D-GlcNAc-(1-&gt;4)-beta-D-GlcNAc)-L-asparaginyl-[protein] (N-glucan mannose isomer 5A1,2) + 3 beta-D-mannose</text>
        <dbReference type="Rhea" id="RHEA:56028"/>
        <dbReference type="Rhea" id="RHEA-COMP:14358"/>
        <dbReference type="Rhea" id="RHEA-COMP:14367"/>
        <dbReference type="ChEBI" id="CHEBI:15377"/>
        <dbReference type="ChEBI" id="CHEBI:28563"/>
        <dbReference type="ChEBI" id="CHEBI:59087"/>
        <dbReference type="ChEBI" id="CHEBI:60628"/>
        <dbReference type="EC" id="3.2.1.113"/>
    </reaction>
</comment>
<dbReference type="InterPro" id="IPR036026">
    <property type="entry name" value="Seven-hairpin_glycosidases"/>
</dbReference>
<keyword evidence="5 10" id="KW-0378">Hydrolase</keyword>
<evidence type="ECO:0000256" key="5">
    <source>
        <dbReference type="ARBA" id="ARBA00022801"/>
    </source>
</evidence>
<dbReference type="PANTHER" id="PTHR11742:SF55">
    <property type="entry name" value="ENDOPLASMIC RETICULUM MANNOSYL-OLIGOSACCHARIDE 1,2-ALPHA-MANNOSIDASE"/>
    <property type="match status" value="1"/>
</dbReference>
<evidence type="ECO:0000256" key="7">
    <source>
        <dbReference type="ARBA" id="ARBA00023157"/>
    </source>
</evidence>
<evidence type="ECO:0000313" key="12">
    <source>
        <dbReference type="EMBL" id="MED6184281.1"/>
    </source>
</evidence>
<keyword evidence="13" id="KW-1185">Reference proteome</keyword>
<sequence length="470" mass="52878">MSNSLPYSKKDVDYDNAKFRHRSFSKVIAQSFLVSNRKRDCFSCSTGKFLLLLLIFGVAYLMLTHTSPVDVVSKDQTIGNSNIEGISITNGAGRLKKLWRRAPRLPPRLPPDAKGTNNGIGHATENRDVRSMWITRKQKVKDAFIHAWSGYKKYAMGYDELMPLSHQGTDGLGGLGATVVDALDTAMIMGIDEVVAEAGTWIEENLSNRISNKGQSGASRDSDTSYLYDMYREAMNGVRHLLVRKTIPNGLVFIGELPYGSNGDFSPKMDHLVCFLSGTLALGATKGLTKEQAMKNNMLNFEDLENMKLAEDLAKTCFEMYAVTSTGLAPEIAYFHTEEYSEQDLDGGNKSSEYVNDIIIKPADRHNLLRPETVESLFVLYRITEDPKYREWGWQIFEAFEKYTKVDTGGYCSLDDVTTIPPNKRDKMETFFLGETLKYLYLLFEDSSVIPLDKFVFNTEAHPLPINLKT</sequence>
<keyword evidence="6" id="KW-0106">Calcium</keyword>
<dbReference type="PANTHER" id="PTHR11742">
    <property type="entry name" value="MANNOSYL-OLIGOSACCHARIDE ALPHA-1,2-MANNOSIDASE-RELATED"/>
    <property type="match status" value="1"/>
</dbReference>
<comment type="similarity">
    <text evidence="3 10">Belongs to the glycosyl hydrolase 47 family.</text>
</comment>
<evidence type="ECO:0000313" key="13">
    <source>
        <dbReference type="Proteomes" id="UP001341840"/>
    </source>
</evidence>
<evidence type="ECO:0000256" key="4">
    <source>
        <dbReference type="ARBA" id="ARBA00022723"/>
    </source>
</evidence>
<comment type="cofactor">
    <cofactor evidence="1">
        <name>Ca(2+)</name>
        <dbReference type="ChEBI" id="CHEBI:29108"/>
    </cofactor>
</comment>
<dbReference type="PRINTS" id="PR00747">
    <property type="entry name" value="GLYHDRLASE47"/>
</dbReference>
<organism evidence="12 13">
    <name type="scientific">Stylosanthes scabra</name>
    <dbReference type="NCBI Taxonomy" id="79078"/>
    <lineage>
        <taxon>Eukaryota</taxon>
        <taxon>Viridiplantae</taxon>
        <taxon>Streptophyta</taxon>
        <taxon>Embryophyta</taxon>
        <taxon>Tracheophyta</taxon>
        <taxon>Spermatophyta</taxon>
        <taxon>Magnoliopsida</taxon>
        <taxon>eudicotyledons</taxon>
        <taxon>Gunneridae</taxon>
        <taxon>Pentapetalae</taxon>
        <taxon>rosids</taxon>
        <taxon>fabids</taxon>
        <taxon>Fabales</taxon>
        <taxon>Fabaceae</taxon>
        <taxon>Papilionoideae</taxon>
        <taxon>50 kb inversion clade</taxon>
        <taxon>dalbergioids sensu lato</taxon>
        <taxon>Dalbergieae</taxon>
        <taxon>Pterocarpus clade</taxon>
        <taxon>Stylosanthes</taxon>
    </lineage>
</organism>
<keyword evidence="10" id="KW-0326">Glycosidase</keyword>
<dbReference type="Gene3D" id="1.50.10.10">
    <property type="match status" value="2"/>
</dbReference>
<evidence type="ECO:0000256" key="9">
    <source>
        <dbReference type="ARBA" id="ARBA00048605"/>
    </source>
</evidence>
<comment type="catalytic activity">
    <reaction evidence="9">
        <text>N(4)-(alpha-D-Man-(1-&gt;2)-alpha-D-Man-(1-&gt;2)-alpha-D-Man-(1-&gt;3)-[alpha-D-Man-(1-&gt;2)-alpha-D-Man-(1-&gt;3)-[alpha-D-Man-(1-&gt;2)-alpha-D-Man-(1-&gt;6)]-alpha-D-Man-(1-&gt;6)]-beta-D-Man-(1-&gt;4)-beta-D-GlcNAc-(1-&gt;4)-beta-D-GlcNAc)-L-asparaginyl-[protein] (N-glucan mannose isomer 9A1,2,3B1,2,3) + 4 H2O = N(4)-(alpha-D-Man-(1-&gt;3)-[alpha-D-Man-(1-&gt;3)-[alpha-D-Man-(1-&gt;6)]-alpha-D-Man-(1-&gt;6)]-beta-D-Man-(1-&gt;4)-beta-D-GlcNAc-(1-&gt;4)-beta-D-GlcNAc)-L-asparaginyl-[protein] (N-glucan mannose isomer 5A1,2) + 4 beta-D-mannose</text>
        <dbReference type="Rhea" id="RHEA:56008"/>
        <dbReference type="Rhea" id="RHEA-COMP:14356"/>
        <dbReference type="Rhea" id="RHEA-COMP:14367"/>
        <dbReference type="ChEBI" id="CHEBI:15377"/>
        <dbReference type="ChEBI" id="CHEBI:28563"/>
        <dbReference type="ChEBI" id="CHEBI:59087"/>
        <dbReference type="ChEBI" id="CHEBI:139493"/>
        <dbReference type="EC" id="3.2.1.113"/>
    </reaction>
</comment>
<accession>A0ABU6WG16</accession>
<evidence type="ECO:0000256" key="3">
    <source>
        <dbReference type="ARBA" id="ARBA00007658"/>
    </source>
</evidence>
<keyword evidence="11" id="KW-0812">Transmembrane</keyword>